<name>A0A9E2SGU7_9BACT</name>
<evidence type="ECO:0000313" key="1">
    <source>
        <dbReference type="EMBL" id="MBV4360595.1"/>
    </source>
</evidence>
<protein>
    <submittedName>
        <fullName evidence="1">Uncharacterized protein</fullName>
    </submittedName>
</protein>
<keyword evidence="2" id="KW-1185">Reference proteome</keyword>
<dbReference type="AlphaFoldDB" id="A0A9E2SGU7"/>
<proteinExistence type="predicted"/>
<organism evidence="1 2">
    <name type="scientific">Pinibacter aurantiacus</name>
    <dbReference type="NCBI Taxonomy" id="2851599"/>
    <lineage>
        <taxon>Bacteria</taxon>
        <taxon>Pseudomonadati</taxon>
        <taxon>Bacteroidota</taxon>
        <taxon>Chitinophagia</taxon>
        <taxon>Chitinophagales</taxon>
        <taxon>Chitinophagaceae</taxon>
        <taxon>Pinibacter</taxon>
    </lineage>
</organism>
<dbReference type="EMBL" id="JAHSPG010000018">
    <property type="protein sequence ID" value="MBV4360595.1"/>
    <property type="molecule type" value="Genomic_DNA"/>
</dbReference>
<reference evidence="1" key="1">
    <citation type="submission" date="2021-06" db="EMBL/GenBank/DDBJ databases">
        <authorList>
            <person name="Huq M.A."/>
        </authorList>
    </citation>
    <scope>NUCLEOTIDE SEQUENCE</scope>
    <source>
        <strain evidence="1">MAH-26</strain>
    </source>
</reference>
<evidence type="ECO:0000313" key="2">
    <source>
        <dbReference type="Proteomes" id="UP000812270"/>
    </source>
</evidence>
<gene>
    <name evidence="1" type="ORF">KTO63_25750</name>
</gene>
<sequence length="1208" mass="132147">MGPLPRSLPLVIYFISSVFILKAQDQDKIIPLAKTSFSQIKNSKAITKNDSGSCICNVNPAIVPQSRQGTTWTYQGIPNASCNPFPTSFNLPNGVATRSTDTCGVSNVQYNWSIVSGNSVASINGPTNGSTVAVSITGNGTFTIRLSNTATCSDNSSCTNFTYYTDSVNEENCTCTAGPVTITPTNKQGNTWTYQGSAQASCTGQHGTSPNLDSCSVQNTAYSWSILAQGGSASLTGPTNGQTVNVTINNSGSFELRLDATTTCSDGKTCTNYNFYTDSSKVDSAKHCSCDVDIDCAKVNEQGSTRTYTGVMKGGCTGEFGASPPYQPCGVNKVVWSWSIAEGNNVAQIVGPADQQTVTVQILATGSYTLRVQGDVTCSDGNQSCGPFNFDYCKDSANVDKTCGFVYTESNVPAMSGGLSNATPRHARIRRDDYVSLIAEGKDYDKVTIECTPSYDCDSTQKKSTKEVLLAGKVRFEWQIQSGEGNFVKLGMLPENATDDAGDRVIFQPPFVPWPKEGQPPNTKTTEILVRVIDETGSGALLDNDAYDKITIVTKRSFNAGDNYDIDITNSGYTLPQPNIQDDNNGTCSAAYSWDKPNDLKKPVIKLPAVADNNKMVLGELMVLEAENQNETDELKMVCQSSTCSSDGGKKNYNDNIEWTWKIEGDDGTKGSFVGGNTGRFVIYQAPDKMPGQQKEFSVYITVKVKNTGVQKDDVEPPPSDSMAIKIFRPGVQLEYPALDWLPKWNNVAELKSYLLYNDGGVWKPALAHMGRIHFFELLNVSHEKGNSMNWPLPGTANSCNDYEMDNSDPIMEVFQRPNDPPGTFCDGFRHWIHTRSQKPAREVVVTVESEDQGGYGFLRSFANINHGGADSIKGETPVYEPVPIPPEKVAHPSGRPKKTIYTDNRVTIPRDVDENKIADGGWRTQGNVLIKDPVNPRDDNDNQLVGDGFPGDGLSNYEEYRGFLVQGDYIRTNIFHKDLFINNAASFNLTNFRAALTGANGAKVDVHEIRKIDYVDNKTREINFNFNPQLHYIPVLFEPLRAQKGLWMIDAKESKEKPGLLGQTFSAEARFNEVNTPPNWVSGIAIFTTAIKKYCTRFGINQADKLNHVVSHELGHGISMYHHGEEPYVLQGLQSGDVGCIMRYDNIPPDNVGEAIGTIFCNQTKGTGTNALKPCVPTECYGDAAKNRGDCIHQFRISCRTILFPTR</sequence>
<dbReference type="Proteomes" id="UP000812270">
    <property type="component" value="Unassembled WGS sequence"/>
</dbReference>
<comment type="caution">
    <text evidence="1">The sequence shown here is derived from an EMBL/GenBank/DDBJ whole genome shotgun (WGS) entry which is preliminary data.</text>
</comment>
<accession>A0A9E2SGU7</accession>
<dbReference type="RefSeq" id="WP_217795121.1">
    <property type="nucleotide sequence ID" value="NZ_JAHSPG010000018.1"/>
</dbReference>